<dbReference type="GO" id="GO:0005886">
    <property type="term" value="C:plasma membrane"/>
    <property type="evidence" value="ECO:0007669"/>
    <property type="project" value="TreeGrafter"/>
</dbReference>
<evidence type="ECO:0000259" key="2">
    <source>
        <dbReference type="PROSITE" id="PS50887"/>
    </source>
</evidence>
<dbReference type="Proteomes" id="UP000655044">
    <property type="component" value="Unassembled WGS sequence"/>
</dbReference>
<keyword evidence="1" id="KW-0472">Membrane</keyword>
<evidence type="ECO:0000256" key="1">
    <source>
        <dbReference type="SAM" id="Phobius"/>
    </source>
</evidence>
<dbReference type="PROSITE" id="PS50887">
    <property type="entry name" value="GGDEF"/>
    <property type="match status" value="1"/>
</dbReference>
<dbReference type="CDD" id="cd01949">
    <property type="entry name" value="GGDEF"/>
    <property type="match status" value="1"/>
</dbReference>
<dbReference type="GO" id="GO:0043709">
    <property type="term" value="P:cell adhesion involved in single-species biofilm formation"/>
    <property type="evidence" value="ECO:0007669"/>
    <property type="project" value="TreeGrafter"/>
</dbReference>
<protein>
    <recommendedName>
        <fullName evidence="2">GGDEF domain-containing protein</fullName>
    </recommendedName>
</protein>
<dbReference type="AlphaFoldDB" id="A0A8J3WB77"/>
<name>A0A8J3WB77_PLARO</name>
<dbReference type="Gene3D" id="3.30.70.270">
    <property type="match status" value="1"/>
</dbReference>
<feature type="transmembrane region" description="Helical" evidence="1">
    <location>
        <begin position="309"/>
        <end position="329"/>
    </location>
</feature>
<keyword evidence="1" id="KW-1133">Transmembrane helix</keyword>
<dbReference type="InterPro" id="IPR029787">
    <property type="entry name" value="Nucleotide_cyclase"/>
</dbReference>
<feature type="transmembrane region" description="Helical" evidence="1">
    <location>
        <begin position="210"/>
        <end position="229"/>
    </location>
</feature>
<reference evidence="3" key="1">
    <citation type="submission" date="2021-01" db="EMBL/GenBank/DDBJ databases">
        <title>Whole genome shotgun sequence of Planobispora rosea NBRC 15558.</title>
        <authorList>
            <person name="Komaki H."/>
            <person name="Tamura T."/>
        </authorList>
    </citation>
    <scope>NUCLEOTIDE SEQUENCE</scope>
    <source>
        <strain evidence="3">NBRC 15558</strain>
    </source>
</reference>
<comment type="caution">
    <text evidence="3">The sequence shown here is derived from an EMBL/GenBank/DDBJ whole genome shotgun (WGS) entry which is preliminary data.</text>
</comment>
<evidence type="ECO:0000313" key="3">
    <source>
        <dbReference type="EMBL" id="GIH83614.1"/>
    </source>
</evidence>
<sequence length="518" mass="55556">MNPSLTPPAPAPVPARARARRRRPPAWVSWLLIGSALSGLHFALPALGASSVSQAVVYCLASAGGGIAIAIGIRLWRPQAASAWWLFAASQAMFTGGDVSYYTLTLLGEEADYSLLPNVLYLLQYPLLGLALMVFSRRRTPGRDIPAVIDASIITVSATLLYWMFLIGPMMSTSDMLPMERLATVAFPVMDLLVLTVALRLMFGGGSRGCSYYLLLGFLWLVLLADSFYGMQTLVGDYIPGSWVDAIWLAGYILLGAAGLHPSMARLGERPQRHRPADATGYRLVLLASATLVAPMVLVVQYFQRGDLNLLVVACASAVLFLLVVARMAGLLAAQRRLAATDVVTGLSTRRSLQERMTREASRMCRRGAALGLLLVDVDHFKRVNDTYGHPAGDEVLAETARRISASCRSQDLPARFGGEEFAVLVPQITTEELARLAERIRAAVAAEPVTVEGALHVSVTVSVGGATMPLHARTVEGLVQTADGALYAAKHSGRNRVLIGHVTGGTGSADRRFHPAA</sequence>
<feature type="transmembrane region" description="Helical" evidence="1">
    <location>
        <begin position="83"/>
        <end position="103"/>
    </location>
</feature>
<keyword evidence="1" id="KW-0812">Transmembrane</keyword>
<proteinExistence type="predicted"/>
<gene>
    <name evidence="3" type="ORF">Pro02_20220</name>
</gene>
<feature type="transmembrane region" description="Helical" evidence="1">
    <location>
        <begin position="147"/>
        <end position="165"/>
    </location>
</feature>
<dbReference type="InterPro" id="IPR050469">
    <property type="entry name" value="Diguanylate_Cyclase"/>
</dbReference>
<dbReference type="EMBL" id="BOOI01000015">
    <property type="protein sequence ID" value="GIH83614.1"/>
    <property type="molecule type" value="Genomic_DNA"/>
</dbReference>
<feature type="domain" description="GGDEF" evidence="2">
    <location>
        <begin position="369"/>
        <end position="503"/>
    </location>
</feature>
<feature type="transmembrane region" description="Helical" evidence="1">
    <location>
        <begin position="26"/>
        <end position="49"/>
    </location>
</feature>
<accession>A0A8J3WB77</accession>
<dbReference type="NCBIfam" id="TIGR00254">
    <property type="entry name" value="GGDEF"/>
    <property type="match status" value="1"/>
</dbReference>
<feature type="transmembrane region" description="Helical" evidence="1">
    <location>
        <begin position="55"/>
        <end position="76"/>
    </location>
</feature>
<feature type="transmembrane region" description="Helical" evidence="1">
    <location>
        <begin position="281"/>
        <end position="303"/>
    </location>
</feature>
<dbReference type="SUPFAM" id="SSF55073">
    <property type="entry name" value="Nucleotide cyclase"/>
    <property type="match status" value="1"/>
</dbReference>
<dbReference type="RefSeq" id="WP_068924018.1">
    <property type="nucleotide sequence ID" value="NZ_BMQP01000005.1"/>
</dbReference>
<dbReference type="SMART" id="SM00267">
    <property type="entry name" value="GGDEF"/>
    <property type="match status" value="1"/>
</dbReference>
<feature type="transmembrane region" description="Helical" evidence="1">
    <location>
        <begin position="241"/>
        <end position="260"/>
    </location>
</feature>
<dbReference type="InterPro" id="IPR000160">
    <property type="entry name" value="GGDEF_dom"/>
</dbReference>
<feature type="transmembrane region" description="Helical" evidence="1">
    <location>
        <begin position="115"/>
        <end position="135"/>
    </location>
</feature>
<dbReference type="FunFam" id="3.30.70.270:FF:000001">
    <property type="entry name" value="Diguanylate cyclase domain protein"/>
    <property type="match status" value="1"/>
</dbReference>
<dbReference type="GO" id="GO:1902201">
    <property type="term" value="P:negative regulation of bacterial-type flagellum-dependent cell motility"/>
    <property type="evidence" value="ECO:0007669"/>
    <property type="project" value="TreeGrafter"/>
</dbReference>
<organism evidence="3 4">
    <name type="scientific">Planobispora rosea</name>
    <dbReference type="NCBI Taxonomy" id="35762"/>
    <lineage>
        <taxon>Bacteria</taxon>
        <taxon>Bacillati</taxon>
        <taxon>Actinomycetota</taxon>
        <taxon>Actinomycetes</taxon>
        <taxon>Streptosporangiales</taxon>
        <taxon>Streptosporangiaceae</taxon>
        <taxon>Planobispora</taxon>
    </lineage>
</organism>
<dbReference type="InterPro" id="IPR043128">
    <property type="entry name" value="Rev_trsase/Diguanyl_cyclase"/>
</dbReference>
<dbReference type="PANTHER" id="PTHR45138:SF9">
    <property type="entry name" value="DIGUANYLATE CYCLASE DGCM-RELATED"/>
    <property type="match status" value="1"/>
</dbReference>
<keyword evidence="4" id="KW-1185">Reference proteome</keyword>
<dbReference type="PANTHER" id="PTHR45138">
    <property type="entry name" value="REGULATORY COMPONENTS OF SENSORY TRANSDUCTION SYSTEM"/>
    <property type="match status" value="1"/>
</dbReference>
<feature type="transmembrane region" description="Helical" evidence="1">
    <location>
        <begin position="185"/>
        <end position="203"/>
    </location>
</feature>
<evidence type="ECO:0000313" key="4">
    <source>
        <dbReference type="Proteomes" id="UP000655044"/>
    </source>
</evidence>
<dbReference type="Pfam" id="PF00990">
    <property type="entry name" value="GGDEF"/>
    <property type="match status" value="1"/>
</dbReference>
<dbReference type="GO" id="GO:0052621">
    <property type="term" value="F:diguanylate cyclase activity"/>
    <property type="evidence" value="ECO:0007669"/>
    <property type="project" value="TreeGrafter"/>
</dbReference>
<dbReference type="OrthoDB" id="23692at2"/>